<evidence type="ECO:0000313" key="1">
    <source>
        <dbReference type="EMBL" id="CAB4669481.1"/>
    </source>
</evidence>
<dbReference type="AlphaFoldDB" id="A0A6J6M5V3"/>
<organism evidence="1">
    <name type="scientific">freshwater metagenome</name>
    <dbReference type="NCBI Taxonomy" id="449393"/>
    <lineage>
        <taxon>unclassified sequences</taxon>
        <taxon>metagenomes</taxon>
        <taxon>ecological metagenomes</taxon>
    </lineage>
</organism>
<sequence>MIVSVTFGTHATTRSPLTTPAAFIAAVVAPTWARSWPHVVSVRLPSSRIETIATSPSLPFDKRFSATFKVASLKNRAETKSLPGE</sequence>
<gene>
    <name evidence="1" type="ORF">UFOPK2275_00982</name>
</gene>
<name>A0A6J6M5V3_9ZZZZ</name>
<accession>A0A6J6M5V3</accession>
<proteinExistence type="predicted"/>
<protein>
    <submittedName>
        <fullName evidence="1">Unannotated protein</fullName>
    </submittedName>
</protein>
<dbReference type="EMBL" id="CAEZWQ010000129">
    <property type="protein sequence ID" value="CAB4669481.1"/>
    <property type="molecule type" value="Genomic_DNA"/>
</dbReference>
<reference evidence="1" key="1">
    <citation type="submission" date="2020-05" db="EMBL/GenBank/DDBJ databases">
        <authorList>
            <person name="Chiriac C."/>
            <person name="Salcher M."/>
            <person name="Ghai R."/>
            <person name="Kavagutti S V."/>
        </authorList>
    </citation>
    <scope>NUCLEOTIDE SEQUENCE</scope>
</reference>